<evidence type="ECO:0000256" key="4">
    <source>
        <dbReference type="SAM" id="SignalP"/>
    </source>
</evidence>
<dbReference type="Pfam" id="PF00675">
    <property type="entry name" value="Peptidase_M16"/>
    <property type="match status" value="1"/>
</dbReference>
<sequence length="451" mass="51283">MGLMFLKRVLQILILSLLGATMLDAAEKQGCLSCVPLPKYYSTTLDNGLQVVAVPLANKSGVIEVDVLYKVGSRNEMMGKSGIAHMLEHMNFKSTKHLKEGEFDAIVKSFGGVSNASTSFDYTRYYIKASNTHLDKSLELFAEMMGSLQLKESEFMSERQVVAEERLWRTDNSPLGYLYFRFFNTAFVYHPYHWTPIGFMEDIKNWKLKDIRDFHSLYYQPKNAIVLVVGDLDPKQVFEQAKKHFGAIKNTTTQPIPDVYMQEPLQNGLRQTTIHKKDLSLEWLAIGYKVPPFLHKDQVALNALAKLLTQGDSSLLKKDLVDRKRLASQVFAQNMELKDASVFLFIAGANQNVEALKIKQEILNILDQIKHGGVTQQQLDKVKVNHRADFIASLENSSDVAEIFAEYLTQGDIKDIAEYQTQFDALEVKDIVRVVNEYFRDDVYSSVVLKP</sequence>
<feature type="domain" description="Peptidase M16 C-terminal" evidence="6">
    <location>
        <begin position="207"/>
        <end position="383"/>
    </location>
</feature>
<reference evidence="8" key="1">
    <citation type="journal article" date="2019" name="Int. J. Syst. Evol. Microbiol.">
        <title>The Global Catalogue of Microorganisms (GCM) 10K type strain sequencing project: providing services to taxonomists for standard genome sequencing and annotation.</title>
        <authorList>
            <consortium name="The Broad Institute Genomics Platform"/>
            <consortium name="The Broad Institute Genome Sequencing Center for Infectious Disease"/>
            <person name="Wu L."/>
            <person name="Ma J."/>
        </authorList>
    </citation>
    <scope>NUCLEOTIDE SEQUENCE [LARGE SCALE GENOMIC DNA]</scope>
    <source>
        <strain evidence="8">CCUG 53816</strain>
    </source>
</reference>
<evidence type="ECO:0000256" key="3">
    <source>
        <dbReference type="RuleBase" id="RU004447"/>
    </source>
</evidence>
<evidence type="ECO:0000313" key="8">
    <source>
        <dbReference type="Proteomes" id="UP001595783"/>
    </source>
</evidence>
<dbReference type="InterPro" id="IPR050361">
    <property type="entry name" value="MPP/UQCRC_Complex"/>
</dbReference>
<evidence type="ECO:0000259" key="5">
    <source>
        <dbReference type="Pfam" id="PF00675"/>
    </source>
</evidence>
<evidence type="ECO:0000256" key="1">
    <source>
        <dbReference type="ARBA" id="ARBA00001947"/>
    </source>
</evidence>
<evidence type="ECO:0000256" key="2">
    <source>
        <dbReference type="ARBA" id="ARBA00007261"/>
    </source>
</evidence>
<organism evidence="7 8">
    <name type="scientific">Helicobacter baculiformis</name>
    <dbReference type="NCBI Taxonomy" id="427351"/>
    <lineage>
        <taxon>Bacteria</taxon>
        <taxon>Pseudomonadati</taxon>
        <taxon>Campylobacterota</taxon>
        <taxon>Epsilonproteobacteria</taxon>
        <taxon>Campylobacterales</taxon>
        <taxon>Helicobacteraceae</taxon>
        <taxon>Helicobacter</taxon>
    </lineage>
</organism>
<evidence type="ECO:0000313" key="7">
    <source>
        <dbReference type="EMBL" id="MFC3848291.1"/>
    </source>
</evidence>
<dbReference type="InterPro" id="IPR001431">
    <property type="entry name" value="Pept_M16_Zn_BS"/>
</dbReference>
<dbReference type="PANTHER" id="PTHR11851:SF49">
    <property type="entry name" value="MITOCHONDRIAL-PROCESSING PEPTIDASE SUBUNIT ALPHA"/>
    <property type="match status" value="1"/>
</dbReference>
<gene>
    <name evidence="7" type="ORF">ACFOPX_07165</name>
</gene>
<accession>A0ABV7ZJI1</accession>
<keyword evidence="8" id="KW-1185">Reference proteome</keyword>
<dbReference type="PROSITE" id="PS00143">
    <property type="entry name" value="INSULINASE"/>
    <property type="match status" value="1"/>
</dbReference>
<comment type="caution">
    <text evidence="7">The sequence shown here is derived from an EMBL/GenBank/DDBJ whole genome shotgun (WGS) entry which is preliminary data.</text>
</comment>
<dbReference type="Proteomes" id="UP001595783">
    <property type="component" value="Unassembled WGS sequence"/>
</dbReference>
<dbReference type="InterPro" id="IPR007863">
    <property type="entry name" value="Peptidase_M16_C"/>
</dbReference>
<proteinExistence type="inferred from homology"/>
<feature type="chain" id="PRO_5047420777" evidence="4">
    <location>
        <begin position="26"/>
        <end position="451"/>
    </location>
</feature>
<protein>
    <submittedName>
        <fullName evidence="7">M16 family metallopeptidase</fullName>
    </submittedName>
</protein>
<keyword evidence="4" id="KW-0732">Signal</keyword>
<comment type="similarity">
    <text evidence="2 3">Belongs to the peptidase M16 family.</text>
</comment>
<dbReference type="Pfam" id="PF05193">
    <property type="entry name" value="Peptidase_M16_C"/>
    <property type="match status" value="1"/>
</dbReference>
<dbReference type="PANTHER" id="PTHR11851">
    <property type="entry name" value="METALLOPROTEASE"/>
    <property type="match status" value="1"/>
</dbReference>
<dbReference type="Gene3D" id="3.30.830.10">
    <property type="entry name" value="Metalloenzyme, LuxS/M16 peptidase-like"/>
    <property type="match status" value="2"/>
</dbReference>
<evidence type="ECO:0000259" key="6">
    <source>
        <dbReference type="Pfam" id="PF05193"/>
    </source>
</evidence>
<dbReference type="InterPro" id="IPR011765">
    <property type="entry name" value="Pept_M16_N"/>
</dbReference>
<feature type="signal peptide" evidence="4">
    <location>
        <begin position="1"/>
        <end position="25"/>
    </location>
</feature>
<dbReference type="InterPro" id="IPR011249">
    <property type="entry name" value="Metalloenz_LuxS/M16"/>
</dbReference>
<dbReference type="SUPFAM" id="SSF63411">
    <property type="entry name" value="LuxS/MPP-like metallohydrolase"/>
    <property type="match status" value="2"/>
</dbReference>
<comment type="cofactor">
    <cofactor evidence="1">
        <name>Zn(2+)</name>
        <dbReference type="ChEBI" id="CHEBI:29105"/>
    </cofactor>
</comment>
<feature type="domain" description="Peptidase M16 N-terminal" evidence="5">
    <location>
        <begin position="64"/>
        <end position="166"/>
    </location>
</feature>
<dbReference type="EMBL" id="JBHRZO010000048">
    <property type="protein sequence ID" value="MFC3848291.1"/>
    <property type="molecule type" value="Genomic_DNA"/>
</dbReference>
<dbReference type="RefSeq" id="WP_199767596.1">
    <property type="nucleotide sequence ID" value="NZ_FZMF01000008.1"/>
</dbReference>
<name>A0ABV7ZJI1_9HELI</name>